<sequence length="157" mass="18115">MKRLSSYAQIKKLPSLNHLLIASKQVSQSELITPKLAHCITETCRKNFNISNIKLLNIKEKDTLSAPTLQQVSNIIDETFEFDPKQLQKMFQKFIVNVDVDIDLLECANLIRKSIKSVAINLQRLDELQLQITAQSNSMQLLCSKQMNMIQNHKQYR</sequence>
<comment type="caution">
    <text evidence="1">The sequence shown here is derived from an EMBL/GenBank/DDBJ whole genome shotgun (WGS) entry which is preliminary data.</text>
</comment>
<dbReference type="EMBL" id="CAXDID020000047">
    <property type="protein sequence ID" value="CAL6003450.1"/>
    <property type="molecule type" value="Genomic_DNA"/>
</dbReference>
<name>A0ABP1HXY7_9EUKA</name>
<dbReference type="Proteomes" id="UP001642409">
    <property type="component" value="Unassembled WGS sequence"/>
</dbReference>
<evidence type="ECO:0000313" key="2">
    <source>
        <dbReference type="Proteomes" id="UP001642409"/>
    </source>
</evidence>
<reference evidence="1 2" key="1">
    <citation type="submission" date="2024-07" db="EMBL/GenBank/DDBJ databases">
        <authorList>
            <person name="Akdeniz Z."/>
        </authorList>
    </citation>
    <scope>NUCLEOTIDE SEQUENCE [LARGE SCALE GENOMIC DNA]</scope>
</reference>
<organism evidence="1 2">
    <name type="scientific">Hexamita inflata</name>
    <dbReference type="NCBI Taxonomy" id="28002"/>
    <lineage>
        <taxon>Eukaryota</taxon>
        <taxon>Metamonada</taxon>
        <taxon>Diplomonadida</taxon>
        <taxon>Hexamitidae</taxon>
        <taxon>Hexamitinae</taxon>
        <taxon>Hexamita</taxon>
    </lineage>
</organism>
<evidence type="ECO:0000313" key="1">
    <source>
        <dbReference type="EMBL" id="CAL6003450.1"/>
    </source>
</evidence>
<gene>
    <name evidence="1" type="ORF">HINF_LOCUS18408</name>
</gene>
<protein>
    <submittedName>
        <fullName evidence="1">Hypothetical_protein</fullName>
    </submittedName>
</protein>
<keyword evidence="2" id="KW-1185">Reference proteome</keyword>
<proteinExistence type="predicted"/>
<accession>A0ABP1HXY7</accession>